<gene>
    <name evidence="11" type="ORF">WG900_08085</name>
</gene>
<evidence type="ECO:0000259" key="8">
    <source>
        <dbReference type="Pfam" id="PF00441"/>
    </source>
</evidence>
<dbReference type="Gene3D" id="2.40.110.10">
    <property type="entry name" value="Butyryl-CoA Dehydrogenase, subunit A, domain 2"/>
    <property type="match status" value="1"/>
</dbReference>
<evidence type="ECO:0000259" key="9">
    <source>
        <dbReference type="Pfam" id="PF02770"/>
    </source>
</evidence>
<evidence type="ECO:0000256" key="7">
    <source>
        <dbReference type="RuleBase" id="RU362125"/>
    </source>
</evidence>
<dbReference type="Pfam" id="PF02771">
    <property type="entry name" value="Acyl-CoA_dh_N"/>
    <property type="match status" value="1"/>
</dbReference>
<dbReference type="InterPro" id="IPR006091">
    <property type="entry name" value="Acyl-CoA_Oxase/DH_mid-dom"/>
</dbReference>
<evidence type="ECO:0000259" key="10">
    <source>
        <dbReference type="Pfam" id="PF02771"/>
    </source>
</evidence>
<keyword evidence="4 7" id="KW-0285">Flavoprotein</keyword>
<keyword evidence="6 7" id="KW-0560">Oxidoreductase</keyword>
<dbReference type="SUPFAM" id="SSF47203">
    <property type="entry name" value="Acyl-CoA dehydrogenase C-terminal domain-like"/>
    <property type="match status" value="1"/>
</dbReference>
<dbReference type="Proteomes" id="UP001379235">
    <property type="component" value="Unassembled WGS sequence"/>
</dbReference>
<dbReference type="EMBL" id="JBBHJY010000003">
    <property type="protein sequence ID" value="MEJ6009877.1"/>
    <property type="molecule type" value="Genomic_DNA"/>
</dbReference>
<protein>
    <submittedName>
        <fullName evidence="11">Acyl-CoA dehydrogenase family protein</fullName>
    </submittedName>
</protein>
<comment type="cofactor">
    <cofactor evidence="1 7">
        <name>FAD</name>
        <dbReference type="ChEBI" id="CHEBI:57692"/>
    </cofactor>
</comment>
<keyword evidence="5 7" id="KW-0274">FAD</keyword>
<feature type="domain" description="Acyl-CoA dehydrogenase/oxidase C-terminal" evidence="8">
    <location>
        <begin position="246"/>
        <end position="401"/>
    </location>
</feature>
<comment type="caution">
    <text evidence="11">The sequence shown here is derived from an EMBL/GenBank/DDBJ whole genome shotgun (WGS) entry which is preliminary data.</text>
</comment>
<evidence type="ECO:0000256" key="6">
    <source>
        <dbReference type="ARBA" id="ARBA00023002"/>
    </source>
</evidence>
<name>A0ABU8S7L8_9SPHN</name>
<evidence type="ECO:0000256" key="3">
    <source>
        <dbReference type="ARBA" id="ARBA00011738"/>
    </source>
</evidence>
<dbReference type="Gene3D" id="1.10.540.10">
    <property type="entry name" value="Acyl-CoA dehydrogenase/oxidase, N-terminal domain"/>
    <property type="match status" value="1"/>
</dbReference>
<evidence type="ECO:0000256" key="1">
    <source>
        <dbReference type="ARBA" id="ARBA00001974"/>
    </source>
</evidence>
<comment type="subunit">
    <text evidence="3">Homodimer.</text>
</comment>
<accession>A0ABU8S7L8</accession>
<sequence>MIDFSVEPEFQAKLDWMAKFVREECETMDLLWPEQGCQFDPSLKSARDHAKPLQDQVKAQGLWACHLGANLGGPGYGQVKLALMNEIIGRSNWAPVVFGCAAPDTGNAEILALFGTPEQKQRYLGPLMAGDIVSCFSMTEPQGGADPGVFTCKATLDGDEWVIEGEKWFSSNARFATFFLVIAVTSEGAPLTERMSMFVVPAETPGIEIIRNVAIAGENPYEEGAHGHVRYNQVRIPADHILGRPGEGFKVAQARLGGGRIHHAMRTVGKCQRALDMMLERAVSRVTRGRKLGDHQMVQAKIAESVIELEQFRLLTLKTAWLIDETEAGRMPHGTPRNHIGMCKVAMANVWMSVIGKALEIHGSLGISLDMPLANWFGGGMGLAFADGPTDAHKSQLARAYLKKAKAVEGMFPSEHIPTRLKAALERYPDARPEGVPGQGRL</sequence>
<dbReference type="InterPro" id="IPR036250">
    <property type="entry name" value="AcylCo_DH-like_C"/>
</dbReference>
<evidence type="ECO:0000313" key="11">
    <source>
        <dbReference type="EMBL" id="MEJ6009877.1"/>
    </source>
</evidence>
<proteinExistence type="inferred from homology"/>
<dbReference type="InterPro" id="IPR009075">
    <property type="entry name" value="AcylCo_DH/oxidase_C"/>
</dbReference>
<evidence type="ECO:0000256" key="5">
    <source>
        <dbReference type="ARBA" id="ARBA00022827"/>
    </source>
</evidence>
<feature type="domain" description="Acyl-CoA dehydrogenase/oxidase N-terminal" evidence="10">
    <location>
        <begin position="11"/>
        <end position="131"/>
    </location>
</feature>
<dbReference type="PANTHER" id="PTHR48083:SF13">
    <property type="entry name" value="ACYL-COA DEHYDROGENASE FAMILY MEMBER 11"/>
    <property type="match status" value="1"/>
</dbReference>
<organism evidence="11 12">
    <name type="scientific">Novosphingobium aquae</name>
    <dbReference type="NCBI Taxonomy" id="3133435"/>
    <lineage>
        <taxon>Bacteria</taxon>
        <taxon>Pseudomonadati</taxon>
        <taxon>Pseudomonadota</taxon>
        <taxon>Alphaproteobacteria</taxon>
        <taxon>Sphingomonadales</taxon>
        <taxon>Sphingomonadaceae</taxon>
        <taxon>Novosphingobium</taxon>
    </lineage>
</organism>
<dbReference type="InterPro" id="IPR037069">
    <property type="entry name" value="AcylCoA_DH/ox_N_sf"/>
</dbReference>
<dbReference type="PANTHER" id="PTHR48083">
    <property type="entry name" value="MEDIUM-CHAIN SPECIFIC ACYL-COA DEHYDROGENASE, MITOCHONDRIAL-RELATED"/>
    <property type="match status" value="1"/>
</dbReference>
<dbReference type="Pfam" id="PF02770">
    <property type="entry name" value="Acyl-CoA_dh_M"/>
    <property type="match status" value="1"/>
</dbReference>
<dbReference type="SUPFAM" id="SSF56645">
    <property type="entry name" value="Acyl-CoA dehydrogenase NM domain-like"/>
    <property type="match status" value="1"/>
</dbReference>
<keyword evidence="12" id="KW-1185">Reference proteome</keyword>
<evidence type="ECO:0000313" key="12">
    <source>
        <dbReference type="Proteomes" id="UP001379235"/>
    </source>
</evidence>
<dbReference type="InterPro" id="IPR046373">
    <property type="entry name" value="Acyl-CoA_Oxase/DH_mid-dom_sf"/>
</dbReference>
<dbReference type="Gene3D" id="1.20.140.10">
    <property type="entry name" value="Butyryl-CoA Dehydrogenase, subunit A, domain 3"/>
    <property type="match status" value="1"/>
</dbReference>
<feature type="domain" description="Acyl-CoA oxidase/dehydrogenase middle" evidence="9">
    <location>
        <begin position="135"/>
        <end position="214"/>
    </location>
</feature>
<dbReference type="RefSeq" id="WP_339966191.1">
    <property type="nucleotide sequence ID" value="NZ_JBBHJY010000003.1"/>
</dbReference>
<dbReference type="InterPro" id="IPR050741">
    <property type="entry name" value="Acyl-CoA_dehydrogenase"/>
</dbReference>
<dbReference type="Pfam" id="PF00441">
    <property type="entry name" value="Acyl-CoA_dh_1"/>
    <property type="match status" value="1"/>
</dbReference>
<evidence type="ECO:0000256" key="4">
    <source>
        <dbReference type="ARBA" id="ARBA00022630"/>
    </source>
</evidence>
<dbReference type="InterPro" id="IPR009100">
    <property type="entry name" value="AcylCoA_DH/oxidase_NM_dom_sf"/>
</dbReference>
<dbReference type="InterPro" id="IPR013786">
    <property type="entry name" value="AcylCoA_DH/ox_N"/>
</dbReference>
<comment type="similarity">
    <text evidence="2 7">Belongs to the acyl-CoA dehydrogenase family.</text>
</comment>
<evidence type="ECO:0000256" key="2">
    <source>
        <dbReference type="ARBA" id="ARBA00009347"/>
    </source>
</evidence>
<reference evidence="11 12" key="1">
    <citation type="submission" date="2024-03" db="EMBL/GenBank/DDBJ databases">
        <authorList>
            <person name="Jo J.-H."/>
        </authorList>
    </citation>
    <scope>NUCLEOTIDE SEQUENCE [LARGE SCALE GENOMIC DNA]</scope>
    <source>
        <strain evidence="11 12">AS3R-12</strain>
    </source>
</reference>